<evidence type="ECO:0000256" key="1">
    <source>
        <dbReference type="SAM" id="Coils"/>
    </source>
</evidence>
<name>A0A6A4I7D4_9AGAR</name>
<reference evidence="3" key="1">
    <citation type="journal article" date="2019" name="Environ. Microbiol.">
        <title>Fungal ecological strategies reflected in gene transcription - a case study of two litter decomposers.</title>
        <authorList>
            <person name="Barbi F."/>
            <person name="Kohler A."/>
            <person name="Barry K."/>
            <person name="Baskaran P."/>
            <person name="Daum C."/>
            <person name="Fauchery L."/>
            <person name="Ihrmark K."/>
            <person name="Kuo A."/>
            <person name="LaButti K."/>
            <person name="Lipzen A."/>
            <person name="Morin E."/>
            <person name="Grigoriev I.V."/>
            <person name="Henrissat B."/>
            <person name="Lindahl B."/>
            <person name="Martin F."/>
        </authorList>
    </citation>
    <scope>NUCLEOTIDE SEQUENCE</scope>
    <source>
        <strain evidence="3">JB14</strain>
    </source>
</reference>
<dbReference type="AlphaFoldDB" id="A0A6A4I7D4"/>
<keyword evidence="4" id="KW-1185">Reference proteome</keyword>
<proteinExistence type="predicted"/>
<organism evidence="3 4">
    <name type="scientific">Gymnopus androsaceus JB14</name>
    <dbReference type="NCBI Taxonomy" id="1447944"/>
    <lineage>
        <taxon>Eukaryota</taxon>
        <taxon>Fungi</taxon>
        <taxon>Dikarya</taxon>
        <taxon>Basidiomycota</taxon>
        <taxon>Agaricomycotina</taxon>
        <taxon>Agaricomycetes</taxon>
        <taxon>Agaricomycetidae</taxon>
        <taxon>Agaricales</taxon>
        <taxon>Marasmiineae</taxon>
        <taxon>Omphalotaceae</taxon>
        <taxon>Gymnopus</taxon>
    </lineage>
</organism>
<evidence type="ECO:0000313" key="3">
    <source>
        <dbReference type="EMBL" id="KAE9405318.1"/>
    </source>
</evidence>
<evidence type="ECO:0000313" key="4">
    <source>
        <dbReference type="Proteomes" id="UP000799118"/>
    </source>
</evidence>
<keyword evidence="1" id="KW-0175">Coiled coil</keyword>
<feature type="compositionally biased region" description="Polar residues" evidence="2">
    <location>
        <begin position="84"/>
        <end position="100"/>
    </location>
</feature>
<protein>
    <submittedName>
        <fullName evidence="3">Uncharacterized protein</fullName>
    </submittedName>
</protein>
<dbReference type="EMBL" id="ML769410">
    <property type="protein sequence ID" value="KAE9405318.1"/>
    <property type="molecule type" value="Genomic_DNA"/>
</dbReference>
<dbReference type="Proteomes" id="UP000799118">
    <property type="component" value="Unassembled WGS sequence"/>
</dbReference>
<sequence length="578" mass="64708">MTKTLDPFYTTHFTRLNKLENRSKWSYFKCNYCGDQSNSRGQRIEHCKNHLANHITSVENCPDAPSAAHSAAHLLMKAKKPDQAASQGSDNSNGSTTTGPPLNKKHKAYVQDNLDSVVDCPMSDAQQNSANRKLFKLVVHANLPFSVADNIFLVDFTNELRPSFKPASHFVMTQTFLDSEHSCVHLELVEKLAAKWTHSYTSHGWEDILRWSIYGVAAAQVGKRSSILGLQDLTGSRGDDKKVLDTANSCMADMGVVNAACILAAFTDNPSVMKKSRKDFEKLYPWVILQYYFRRVLALFTKPILELGRFAPTNQQRNVKKSLMVSKRIANPDVQDHDDFFWPMLNQIIHVSKPFVDSIAACKSQSTNLADCMLYFLGATWKVALLSAEEGNDPKFFQHPRENGIGLNLSARASVRILTATTIAGMGLKEEIETRLHAILSIVPHATEIECLFSGLNGIQSPKRNNLTIPNFPKLAVLCSDYIQEADHRTKKKSAPADGSEEEGQISGVDAVYRDLEKRLEQEEQEFDGTVSLMEGKLYDFEMIKAALENAVPIEEIRELNIVRSSSGEDWSIEDMIQ</sequence>
<evidence type="ECO:0000256" key="2">
    <source>
        <dbReference type="SAM" id="MobiDB-lite"/>
    </source>
</evidence>
<accession>A0A6A4I7D4</accession>
<feature type="coiled-coil region" evidence="1">
    <location>
        <begin position="506"/>
        <end position="533"/>
    </location>
</feature>
<dbReference type="OrthoDB" id="3049142at2759"/>
<feature type="region of interest" description="Disordered" evidence="2">
    <location>
        <begin position="77"/>
        <end position="105"/>
    </location>
</feature>
<gene>
    <name evidence="3" type="ORF">BT96DRAFT_935033</name>
</gene>